<dbReference type="AlphaFoldDB" id="A0AAV3KYC3"/>
<dbReference type="SMART" id="SM00530">
    <property type="entry name" value="HTH_XRE"/>
    <property type="match status" value="1"/>
</dbReference>
<evidence type="ECO:0000259" key="2">
    <source>
        <dbReference type="PROSITE" id="PS50943"/>
    </source>
</evidence>
<dbReference type="EMBL" id="AXOL01000070">
    <property type="protein sequence ID" value="ERT48211.1"/>
    <property type="molecule type" value="Genomic_DNA"/>
</dbReference>
<dbReference type="InterPro" id="IPR001387">
    <property type="entry name" value="Cro/C1-type_HTH"/>
</dbReference>
<evidence type="ECO:0000313" key="4">
    <source>
        <dbReference type="Proteomes" id="UP000017126"/>
    </source>
</evidence>
<evidence type="ECO:0000313" key="3">
    <source>
        <dbReference type="EMBL" id="ERT48211.1"/>
    </source>
</evidence>
<dbReference type="SUPFAM" id="SSF47413">
    <property type="entry name" value="lambda repressor-like DNA-binding domains"/>
    <property type="match status" value="1"/>
</dbReference>
<protein>
    <recommendedName>
        <fullName evidence="2">HTH cro/C1-type domain-containing protein</fullName>
    </recommendedName>
</protein>
<proteinExistence type="predicted"/>
<dbReference type="Proteomes" id="UP000017126">
    <property type="component" value="Unassembled WGS sequence"/>
</dbReference>
<keyword evidence="1" id="KW-0238">DNA-binding</keyword>
<gene>
    <name evidence="3" type="ORF">O991_02643</name>
</gene>
<dbReference type="Pfam" id="PF12844">
    <property type="entry name" value="HTH_19"/>
    <property type="match status" value="1"/>
</dbReference>
<organism evidence="3 4">
    <name type="scientific">Enterococcus faecium 10/96A</name>
    <dbReference type="NCBI Taxonomy" id="1391465"/>
    <lineage>
        <taxon>Bacteria</taxon>
        <taxon>Bacillati</taxon>
        <taxon>Bacillota</taxon>
        <taxon>Bacilli</taxon>
        <taxon>Lactobacillales</taxon>
        <taxon>Enterococcaceae</taxon>
        <taxon>Enterococcus</taxon>
    </lineage>
</organism>
<dbReference type="InterPro" id="IPR010982">
    <property type="entry name" value="Lambda_DNA-bd_dom_sf"/>
</dbReference>
<dbReference type="GO" id="GO:0005829">
    <property type="term" value="C:cytosol"/>
    <property type="evidence" value="ECO:0007669"/>
    <property type="project" value="TreeGrafter"/>
</dbReference>
<name>A0AAV3KYC3_ENTFC</name>
<dbReference type="PANTHER" id="PTHR46797:SF1">
    <property type="entry name" value="METHYLPHOSPHONATE SYNTHASE"/>
    <property type="match status" value="1"/>
</dbReference>
<reference evidence="3 4" key="1">
    <citation type="submission" date="2013-09" db="EMBL/GenBank/DDBJ databases">
        <title>The Genome Sequence of Enterococcus faecium 10/96A.</title>
        <authorList>
            <consortium name="The Broad Institute Genome Sequencing Platform"/>
            <consortium name="The Broad Institute Genome Sequencing Center for Infectious Disease"/>
            <person name="Earl A.M."/>
            <person name="Gilmore M.S."/>
            <person name="Lebreton F."/>
            <person name="Courvalin P."/>
            <person name="Walker B."/>
            <person name="Young S.K."/>
            <person name="Zeng Q."/>
            <person name="Gargeya S."/>
            <person name="Fitzgerald M."/>
            <person name="Haas B."/>
            <person name="Abouelleil A."/>
            <person name="Alvarado L."/>
            <person name="Arachchi H.M."/>
            <person name="Berlin A.M."/>
            <person name="Chapman S.B."/>
            <person name="Dewar J."/>
            <person name="Goldberg J."/>
            <person name="Griggs A."/>
            <person name="Gujja S."/>
            <person name="Hansen M."/>
            <person name="Howarth C."/>
            <person name="Imamovic A."/>
            <person name="Larimer J."/>
            <person name="McCowan C."/>
            <person name="Murphy C."/>
            <person name="Neiman D."/>
            <person name="Pearson M."/>
            <person name="Priest M."/>
            <person name="Roberts A."/>
            <person name="Saif S."/>
            <person name="Shea T."/>
            <person name="Sisk P."/>
            <person name="Sykes S."/>
            <person name="Wortman J."/>
            <person name="Nusbaum C."/>
            <person name="Birren B."/>
        </authorList>
    </citation>
    <scope>NUCLEOTIDE SEQUENCE [LARGE SCALE GENOMIC DNA]</scope>
    <source>
        <strain evidence="3 4">10/96A</strain>
    </source>
</reference>
<evidence type="ECO:0000256" key="1">
    <source>
        <dbReference type="ARBA" id="ARBA00023125"/>
    </source>
</evidence>
<accession>A0AAV3KYC3</accession>
<dbReference type="GO" id="GO:0003677">
    <property type="term" value="F:DNA binding"/>
    <property type="evidence" value="ECO:0007669"/>
    <property type="project" value="UniProtKB-KW"/>
</dbReference>
<dbReference type="CDD" id="cd00093">
    <property type="entry name" value="HTH_XRE"/>
    <property type="match status" value="1"/>
</dbReference>
<dbReference type="GO" id="GO:0003700">
    <property type="term" value="F:DNA-binding transcription factor activity"/>
    <property type="evidence" value="ECO:0007669"/>
    <property type="project" value="TreeGrafter"/>
</dbReference>
<feature type="domain" description="HTH cro/C1-type" evidence="2">
    <location>
        <begin position="14"/>
        <end position="68"/>
    </location>
</feature>
<dbReference type="Gene3D" id="1.10.260.40">
    <property type="entry name" value="lambda repressor-like DNA-binding domains"/>
    <property type="match status" value="1"/>
</dbReference>
<comment type="caution">
    <text evidence="3">The sequence shown here is derived from an EMBL/GenBank/DDBJ whole genome shotgun (WGS) entry which is preliminary data.</text>
</comment>
<dbReference type="PANTHER" id="PTHR46797">
    <property type="entry name" value="HTH-TYPE TRANSCRIPTIONAL REGULATOR"/>
    <property type="match status" value="1"/>
</dbReference>
<dbReference type="InterPro" id="IPR050807">
    <property type="entry name" value="TransReg_Diox_bact_type"/>
</dbReference>
<sequence>MGGIMENNGLGKRINAVRKDRGLTADRLSEMCNINATYLRQIEGNVKMPSLSVFIDICRALKISPDYLLQDELPENEISKIREIEALWKDISPSKQTLVLAMIKAALEHSE</sequence>
<dbReference type="PROSITE" id="PS50943">
    <property type="entry name" value="HTH_CROC1"/>
    <property type="match status" value="1"/>
</dbReference>